<evidence type="ECO:0000256" key="1">
    <source>
        <dbReference type="ARBA" id="ARBA00022729"/>
    </source>
</evidence>
<dbReference type="AlphaFoldDB" id="A0A8J6ELB3"/>
<organism evidence="4 5">
    <name type="scientific">Eleutherodactylus coqui</name>
    <name type="common">Puerto Rican coqui</name>
    <dbReference type="NCBI Taxonomy" id="57060"/>
    <lineage>
        <taxon>Eukaryota</taxon>
        <taxon>Metazoa</taxon>
        <taxon>Chordata</taxon>
        <taxon>Craniata</taxon>
        <taxon>Vertebrata</taxon>
        <taxon>Euteleostomi</taxon>
        <taxon>Amphibia</taxon>
        <taxon>Batrachia</taxon>
        <taxon>Anura</taxon>
        <taxon>Neobatrachia</taxon>
        <taxon>Hyloidea</taxon>
        <taxon>Eleutherodactylidae</taxon>
        <taxon>Eleutherodactylinae</taxon>
        <taxon>Eleutherodactylus</taxon>
        <taxon>Eleutherodactylus</taxon>
    </lineage>
</organism>
<dbReference type="InterPro" id="IPR013106">
    <property type="entry name" value="Ig_V-set"/>
</dbReference>
<dbReference type="EMBL" id="WNTK01000138">
    <property type="protein sequence ID" value="KAG9471512.1"/>
    <property type="molecule type" value="Genomic_DNA"/>
</dbReference>
<keyword evidence="1" id="KW-0732">Signal</keyword>
<evidence type="ECO:0000313" key="5">
    <source>
        <dbReference type="Proteomes" id="UP000770717"/>
    </source>
</evidence>
<dbReference type="PROSITE" id="PS50835">
    <property type="entry name" value="IG_LIKE"/>
    <property type="match status" value="1"/>
</dbReference>
<keyword evidence="2" id="KW-0391">Immunity</keyword>
<dbReference type="SMART" id="SM00409">
    <property type="entry name" value="IG"/>
    <property type="match status" value="1"/>
</dbReference>
<accession>A0A8J6ELB3</accession>
<dbReference type="GO" id="GO:0007166">
    <property type="term" value="P:cell surface receptor signaling pathway"/>
    <property type="evidence" value="ECO:0007669"/>
    <property type="project" value="TreeGrafter"/>
</dbReference>
<dbReference type="InterPro" id="IPR013783">
    <property type="entry name" value="Ig-like_fold"/>
</dbReference>
<proteinExistence type="predicted"/>
<dbReference type="PANTHER" id="PTHR23268">
    <property type="entry name" value="T-CELL RECEPTOR BETA CHAIN"/>
    <property type="match status" value="1"/>
</dbReference>
<sequence length="108" mass="12040">CLAIDVIQTPPLILTSPGNQVSLSCSYADSNHQYKYWYRWQKGRALQLLGHTYSTNNATMEVTEKRISIRPDSAQNNTLRISQVSAADSAVYYCASSSHNVGAFLPRK</sequence>
<evidence type="ECO:0000256" key="2">
    <source>
        <dbReference type="ARBA" id="ARBA00022859"/>
    </source>
</evidence>
<dbReference type="Pfam" id="PF07686">
    <property type="entry name" value="V-set"/>
    <property type="match status" value="1"/>
</dbReference>
<name>A0A8J6ELB3_ELECQ</name>
<dbReference type="InterPro" id="IPR003599">
    <property type="entry name" value="Ig_sub"/>
</dbReference>
<feature type="non-terminal residue" evidence="4">
    <location>
        <position position="108"/>
    </location>
</feature>
<dbReference type="GO" id="GO:0005886">
    <property type="term" value="C:plasma membrane"/>
    <property type="evidence" value="ECO:0007669"/>
    <property type="project" value="TreeGrafter"/>
</dbReference>
<evidence type="ECO:0000313" key="4">
    <source>
        <dbReference type="EMBL" id="KAG9471512.1"/>
    </source>
</evidence>
<dbReference type="PANTHER" id="PTHR23268:SF124">
    <property type="entry name" value="IG-LIKE DOMAIN-CONTAINING PROTEIN"/>
    <property type="match status" value="1"/>
</dbReference>
<dbReference type="SMART" id="SM00406">
    <property type="entry name" value="IGv"/>
    <property type="match status" value="1"/>
</dbReference>
<dbReference type="OrthoDB" id="9837549at2759"/>
<gene>
    <name evidence="4" type="ORF">GDO78_014555</name>
</gene>
<dbReference type="Gene3D" id="2.60.40.10">
    <property type="entry name" value="Immunoglobulins"/>
    <property type="match status" value="1"/>
</dbReference>
<evidence type="ECO:0000259" key="3">
    <source>
        <dbReference type="PROSITE" id="PS50835"/>
    </source>
</evidence>
<dbReference type="Proteomes" id="UP000770717">
    <property type="component" value="Unassembled WGS sequence"/>
</dbReference>
<keyword evidence="5" id="KW-1185">Reference proteome</keyword>
<feature type="domain" description="Ig-like" evidence="3">
    <location>
        <begin position="4"/>
        <end position="108"/>
    </location>
</feature>
<dbReference type="GO" id="GO:0002376">
    <property type="term" value="P:immune system process"/>
    <property type="evidence" value="ECO:0007669"/>
    <property type="project" value="UniProtKB-KW"/>
</dbReference>
<reference evidence="4" key="1">
    <citation type="thesis" date="2020" institute="ProQuest LLC" country="789 East Eisenhower Parkway, Ann Arbor, MI, USA">
        <title>Comparative Genomics and Chromosome Evolution.</title>
        <authorList>
            <person name="Mudd A.B."/>
        </authorList>
    </citation>
    <scope>NUCLEOTIDE SEQUENCE</scope>
    <source>
        <strain evidence="4">HN-11 Male</strain>
        <tissue evidence="4">Kidney and liver</tissue>
    </source>
</reference>
<dbReference type="InterPro" id="IPR036179">
    <property type="entry name" value="Ig-like_dom_sf"/>
</dbReference>
<dbReference type="CDD" id="cd00099">
    <property type="entry name" value="IgV"/>
    <property type="match status" value="1"/>
</dbReference>
<dbReference type="SUPFAM" id="SSF48726">
    <property type="entry name" value="Immunoglobulin"/>
    <property type="match status" value="1"/>
</dbReference>
<dbReference type="InterPro" id="IPR050413">
    <property type="entry name" value="TCR_beta_variable"/>
</dbReference>
<protein>
    <recommendedName>
        <fullName evidence="3">Ig-like domain-containing protein</fullName>
    </recommendedName>
</protein>
<comment type="caution">
    <text evidence="4">The sequence shown here is derived from an EMBL/GenBank/DDBJ whole genome shotgun (WGS) entry which is preliminary data.</text>
</comment>
<dbReference type="InterPro" id="IPR007110">
    <property type="entry name" value="Ig-like_dom"/>
</dbReference>